<dbReference type="EMBL" id="BAABGA010000035">
    <property type="protein sequence ID" value="GAA4455419.1"/>
    <property type="molecule type" value="Genomic_DNA"/>
</dbReference>
<gene>
    <name evidence="1" type="ORF">GCM10023156_29410</name>
</gene>
<keyword evidence="2" id="KW-1185">Reference proteome</keyword>
<accession>A0ABP8MUY6</accession>
<protein>
    <submittedName>
        <fullName evidence="1">Uncharacterized protein</fullName>
    </submittedName>
</protein>
<reference evidence="2" key="1">
    <citation type="journal article" date="2019" name="Int. J. Syst. Evol. Microbiol.">
        <title>The Global Catalogue of Microorganisms (GCM) 10K type strain sequencing project: providing services to taxonomists for standard genome sequencing and annotation.</title>
        <authorList>
            <consortium name="The Broad Institute Genomics Platform"/>
            <consortium name="The Broad Institute Genome Sequencing Center for Infectious Disease"/>
            <person name="Wu L."/>
            <person name="Ma J."/>
        </authorList>
    </citation>
    <scope>NUCLEOTIDE SEQUENCE [LARGE SCALE GENOMIC DNA]</scope>
    <source>
        <strain evidence="2">JCM 17759</strain>
    </source>
</reference>
<name>A0ABP8MUY6_9BACT</name>
<evidence type="ECO:0000313" key="2">
    <source>
        <dbReference type="Proteomes" id="UP001500840"/>
    </source>
</evidence>
<sequence length="61" mass="6754">MTVGEGKSVRREIGQNEMSEGGKAYRGEVFSCSYLCQKVVIRNCTATSHALAKRSYNIQLP</sequence>
<proteinExistence type="predicted"/>
<organism evidence="1 2">
    <name type="scientific">Novipirellula rosea</name>
    <dbReference type="NCBI Taxonomy" id="1031540"/>
    <lineage>
        <taxon>Bacteria</taxon>
        <taxon>Pseudomonadati</taxon>
        <taxon>Planctomycetota</taxon>
        <taxon>Planctomycetia</taxon>
        <taxon>Pirellulales</taxon>
        <taxon>Pirellulaceae</taxon>
        <taxon>Novipirellula</taxon>
    </lineage>
</organism>
<evidence type="ECO:0000313" key="1">
    <source>
        <dbReference type="EMBL" id="GAA4455419.1"/>
    </source>
</evidence>
<dbReference type="Proteomes" id="UP001500840">
    <property type="component" value="Unassembled WGS sequence"/>
</dbReference>
<comment type="caution">
    <text evidence="1">The sequence shown here is derived from an EMBL/GenBank/DDBJ whole genome shotgun (WGS) entry which is preliminary data.</text>
</comment>